<comment type="caution">
    <text evidence="7">The sequence shown here is derived from an EMBL/GenBank/DDBJ whole genome shotgun (WGS) entry which is preliminary data.</text>
</comment>
<sequence length="206" mass="22865">MALTIHYLEEDFTVSSWTLEVEPFPGRHTGVAIAKGLEKIMDRWELRPENCVMLVRDGAANAVCASEILDMRSMSCIAHSLHLVVGGALLKQKKKAGAGSSTPQAQNPTADLDPRFASAPDAPVAKLKEYLKKISQQAQKHPSGFKMRPYKRSTRFFHKNFRQTPIPLGQPLLKFVKSYSVSATSLFTSTSHRKEPIGLMKSRKNG</sequence>
<feature type="region of interest" description="Disordered" evidence="6">
    <location>
        <begin position="95"/>
        <end position="118"/>
    </location>
</feature>
<evidence type="ECO:0000256" key="3">
    <source>
        <dbReference type="ARBA" id="ARBA00022771"/>
    </source>
</evidence>
<evidence type="ECO:0000256" key="2">
    <source>
        <dbReference type="ARBA" id="ARBA00022723"/>
    </source>
</evidence>
<accession>A0A0W8CK35</accession>
<keyword evidence="4" id="KW-0862">Zinc</keyword>
<evidence type="ECO:0000313" key="8">
    <source>
        <dbReference type="Proteomes" id="UP000054636"/>
    </source>
</evidence>
<reference evidence="7 8" key="1">
    <citation type="submission" date="2015-11" db="EMBL/GenBank/DDBJ databases">
        <title>Genomes and virulence difference between two physiological races of Phytophthora nicotianae.</title>
        <authorList>
            <person name="Liu H."/>
            <person name="Ma X."/>
            <person name="Yu H."/>
            <person name="Fang D."/>
            <person name="Li Y."/>
            <person name="Wang X."/>
            <person name="Wang W."/>
            <person name="Dong Y."/>
            <person name="Xiao B."/>
        </authorList>
    </citation>
    <scope>NUCLEOTIDE SEQUENCE [LARGE SCALE GENOMIC DNA]</scope>
    <source>
        <strain evidence="8">race 1</strain>
    </source>
</reference>
<dbReference type="Proteomes" id="UP000054636">
    <property type="component" value="Unassembled WGS sequence"/>
</dbReference>
<dbReference type="SUPFAM" id="SSF53098">
    <property type="entry name" value="Ribonuclease H-like"/>
    <property type="match status" value="1"/>
</dbReference>
<evidence type="ECO:0000256" key="4">
    <source>
        <dbReference type="ARBA" id="ARBA00022833"/>
    </source>
</evidence>
<dbReference type="EMBL" id="LNFP01002042">
    <property type="protein sequence ID" value="KUF84364.1"/>
    <property type="molecule type" value="Genomic_DNA"/>
</dbReference>
<evidence type="ECO:0000256" key="5">
    <source>
        <dbReference type="ARBA" id="ARBA00023242"/>
    </source>
</evidence>
<keyword evidence="2" id="KW-0479">Metal-binding</keyword>
<keyword evidence="3" id="KW-0863">Zinc-finger</keyword>
<dbReference type="PANTHER" id="PTHR46481:SF10">
    <property type="entry name" value="ZINC FINGER BED DOMAIN-CONTAINING PROTEIN 39"/>
    <property type="match status" value="1"/>
</dbReference>
<proteinExistence type="predicted"/>
<evidence type="ECO:0000313" key="7">
    <source>
        <dbReference type="EMBL" id="KUF84364.1"/>
    </source>
</evidence>
<dbReference type="GO" id="GO:0005634">
    <property type="term" value="C:nucleus"/>
    <property type="evidence" value="ECO:0007669"/>
    <property type="project" value="UniProtKB-SubCell"/>
</dbReference>
<protein>
    <submittedName>
        <fullName evidence="7">Uncharacterized protein</fullName>
    </submittedName>
</protein>
<name>A0A0W8CK35_PHYNI</name>
<dbReference type="AlphaFoldDB" id="A0A0W8CK35"/>
<dbReference type="PANTHER" id="PTHR46481">
    <property type="entry name" value="ZINC FINGER BED DOMAIN-CONTAINING PROTEIN 4"/>
    <property type="match status" value="1"/>
</dbReference>
<organism evidence="7 8">
    <name type="scientific">Phytophthora nicotianae</name>
    <name type="common">Potato buckeye rot agent</name>
    <name type="synonym">Phytophthora parasitica</name>
    <dbReference type="NCBI Taxonomy" id="4792"/>
    <lineage>
        <taxon>Eukaryota</taxon>
        <taxon>Sar</taxon>
        <taxon>Stramenopiles</taxon>
        <taxon>Oomycota</taxon>
        <taxon>Peronosporomycetes</taxon>
        <taxon>Peronosporales</taxon>
        <taxon>Peronosporaceae</taxon>
        <taxon>Phytophthora</taxon>
    </lineage>
</organism>
<dbReference type="GO" id="GO:0008270">
    <property type="term" value="F:zinc ion binding"/>
    <property type="evidence" value="ECO:0007669"/>
    <property type="project" value="UniProtKB-KW"/>
</dbReference>
<feature type="compositionally biased region" description="Polar residues" evidence="6">
    <location>
        <begin position="100"/>
        <end position="109"/>
    </location>
</feature>
<dbReference type="InterPro" id="IPR052035">
    <property type="entry name" value="ZnF_BED_domain_contain"/>
</dbReference>
<comment type="subcellular location">
    <subcellularLocation>
        <location evidence="1">Nucleus</location>
    </subcellularLocation>
</comment>
<dbReference type="InterPro" id="IPR012337">
    <property type="entry name" value="RNaseH-like_sf"/>
</dbReference>
<evidence type="ECO:0000256" key="1">
    <source>
        <dbReference type="ARBA" id="ARBA00004123"/>
    </source>
</evidence>
<evidence type="ECO:0000256" key="6">
    <source>
        <dbReference type="SAM" id="MobiDB-lite"/>
    </source>
</evidence>
<gene>
    <name evidence="7" type="ORF">AM588_10000678</name>
</gene>
<keyword evidence="5" id="KW-0539">Nucleus</keyword>